<evidence type="ECO:0000313" key="3">
    <source>
        <dbReference type="EMBL" id="PYE85642.1"/>
    </source>
</evidence>
<dbReference type="Pfam" id="PF11014">
    <property type="entry name" value="DUF2852"/>
    <property type="match status" value="1"/>
</dbReference>
<evidence type="ECO:0000256" key="2">
    <source>
        <dbReference type="SAM" id="Phobius"/>
    </source>
</evidence>
<dbReference type="InterPro" id="IPR021273">
    <property type="entry name" value="DUF2852"/>
</dbReference>
<dbReference type="RefSeq" id="WP_110812678.1">
    <property type="nucleotide sequence ID" value="NZ_QJTE01000001.1"/>
</dbReference>
<feature type="region of interest" description="Disordered" evidence="1">
    <location>
        <begin position="1"/>
        <end position="20"/>
    </location>
</feature>
<accession>A0A318SVX1</accession>
<dbReference type="EMBL" id="QJTE01000001">
    <property type="protein sequence ID" value="PYE85642.1"/>
    <property type="molecule type" value="Genomic_DNA"/>
</dbReference>
<feature type="region of interest" description="Disordered" evidence="1">
    <location>
        <begin position="160"/>
        <end position="188"/>
    </location>
</feature>
<name>A0A318SVX1_9RHOB</name>
<evidence type="ECO:0000313" key="4">
    <source>
        <dbReference type="Proteomes" id="UP000248311"/>
    </source>
</evidence>
<keyword evidence="4" id="KW-1185">Reference proteome</keyword>
<gene>
    <name evidence="3" type="ORF">DFP88_101311</name>
</gene>
<evidence type="ECO:0000256" key="1">
    <source>
        <dbReference type="SAM" id="MobiDB-lite"/>
    </source>
</evidence>
<feature type="transmembrane region" description="Helical" evidence="2">
    <location>
        <begin position="56"/>
        <end position="81"/>
    </location>
</feature>
<proteinExistence type="predicted"/>
<keyword evidence="2" id="KW-1133">Transmembrane helix</keyword>
<comment type="caution">
    <text evidence="3">The sequence shown here is derived from an EMBL/GenBank/DDBJ whole genome shotgun (WGS) entry which is preliminary data.</text>
</comment>
<reference evidence="3 4" key="1">
    <citation type="submission" date="2018-06" db="EMBL/GenBank/DDBJ databases">
        <title>Genomic Encyclopedia of Type Strains, Phase III (KMG-III): the genomes of soil and plant-associated and newly described type strains.</title>
        <authorList>
            <person name="Whitman W."/>
        </authorList>
    </citation>
    <scope>NUCLEOTIDE SEQUENCE [LARGE SCALE GENOMIC DNA]</scope>
    <source>
        <strain evidence="3 4">CECT 9025</strain>
    </source>
</reference>
<protein>
    <submittedName>
        <fullName evidence="3">Uncharacterized protein DUF2852</fullName>
    </submittedName>
</protein>
<sequence>MTSSDTDFSAADGRRGTWTQAQERVRHIAEGFDRPSGGPSWLGRAEAWLDARGKGAWIAAMVVGFVAFWPIGLALLAYMIWSKRMFTSSSGPRGRFCGGGRRSASWEQARSFRDAMRPSGNGAFDSYKADMLKRLEQEQRDFEAFLERLREAKDKAEFDQFMDERERRAREAETQGAEDEAGALARRD</sequence>
<dbReference type="Proteomes" id="UP000248311">
    <property type="component" value="Unassembled WGS sequence"/>
</dbReference>
<organism evidence="3 4">
    <name type="scientific">Pseudoroseicyclus aestuarii</name>
    <dbReference type="NCBI Taxonomy" id="1795041"/>
    <lineage>
        <taxon>Bacteria</taxon>
        <taxon>Pseudomonadati</taxon>
        <taxon>Pseudomonadota</taxon>
        <taxon>Alphaproteobacteria</taxon>
        <taxon>Rhodobacterales</taxon>
        <taxon>Paracoccaceae</taxon>
        <taxon>Pseudoroseicyclus</taxon>
    </lineage>
</organism>
<feature type="compositionally biased region" description="Basic and acidic residues" evidence="1">
    <location>
        <begin position="160"/>
        <end position="173"/>
    </location>
</feature>
<dbReference type="OrthoDB" id="9806878at2"/>
<dbReference type="AlphaFoldDB" id="A0A318SVX1"/>
<keyword evidence="2" id="KW-0472">Membrane</keyword>
<keyword evidence="2" id="KW-0812">Transmembrane</keyword>